<evidence type="ECO:0000313" key="3">
    <source>
        <dbReference type="EMBL" id="QBI54469.1"/>
    </source>
</evidence>
<dbReference type="Proteomes" id="UP000292235">
    <property type="component" value="Chromosome"/>
</dbReference>
<dbReference type="EMBL" id="CP036455">
    <property type="protein sequence ID" value="QBI54469.1"/>
    <property type="molecule type" value="Genomic_DNA"/>
</dbReference>
<feature type="region of interest" description="Disordered" evidence="1">
    <location>
        <begin position="43"/>
        <end position="74"/>
    </location>
</feature>
<dbReference type="RefSeq" id="WP_131098644.1">
    <property type="nucleotide sequence ID" value="NZ_CP036455.1"/>
</dbReference>
<keyword evidence="2" id="KW-1133">Transmembrane helix</keyword>
<sequence>MVDDTLLTAGVAAILAGIALVLLGGAAYIAYQALERRLDARAGIPAPDEEEQAHRAAPPPARPESAPSRQHQPA</sequence>
<name>A0A4P6Q620_9ACTN</name>
<reference evidence="3 4" key="1">
    <citation type="submission" date="2019-02" db="EMBL/GenBank/DDBJ databases">
        <authorList>
            <person name="Khodamoradi S."/>
            <person name="Hahnke R.L."/>
            <person name="Kaempfer P."/>
            <person name="Schumann P."/>
            <person name="Rohde M."/>
            <person name="Steinert M."/>
            <person name="Luzhetskyy A."/>
            <person name="Wink J."/>
            <person name="Ruckert C."/>
        </authorList>
    </citation>
    <scope>NUCLEOTIDE SEQUENCE [LARGE SCALE GENOMIC DNA]</scope>
    <source>
        <strain evidence="3 4">M2</strain>
    </source>
</reference>
<keyword evidence="2" id="KW-0472">Membrane</keyword>
<evidence type="ECO:0000256" key="2">
    <source>
        <dbReference type="SAM" id="Phobius"/>
    </source>
</evidence>
<accession>A0A4P6Q620</accession>
<keyword evidence="2" id="KW-0812">Transmembrane</keyword>
<gene>
    <name evidence="3" type="ORF">EKD16_13435</name>
</gene>
<feature type="transmembrane region" description="Helical" evidence="2">
    <location>
        <begin position="6"/>
        <end position="31"/>
    </location>
</feature>
<evidence type="ECO:0000313" key="4">
    <source>
        <dbReference type="Proteomes" id="UP000292235"/>
    </source>
</evidence>
<proteinExistence type="predicted"/>
<feature type="compositionally biased region" description="Low complexity" evidence="1">
    <location>
        <begin position="63"/>
        <end position="74"/>
    </location>
</feature>
<organism evidence="3 4">
    <name type="scientific">Streptomonospora litoralis</name>
    <dbReference type="NCBI Taxonomy" id="2498135"/>
    <lineage>
        <taxon>Bacteria</taxon>
        <taxon>Bacillati</taxon>
        <taxon>Actinomycetota</taxon>
        <taxon>Actinomycetes</taxon>
        <taxon>Streptosporangiales</taxon>
        <taxon>Nocardiopsidaceae</taxon>
        <taxon>Streptomonospora</taxon>
    </lineage>
</organism>
<keyword evidence="4" id="KW-1185">Reference proteome</keyword>
<dbReference type="KEGG" id="strr:EKD16_13435"/>
<evidence type="ECO:0000256" key="1">
    <source>
        <dbReference type="SAM" id="MobiDB-lite"/>
    </source>
</evidence>
<protein>
    <submittedName>
        <fullName evidence="3">Uncharacterized protein</fullName>
    </submittedName>
</protein>
<dbReference type="AlphaFoldDB" id="A0A4P6Q620"/>